<feature type="transmembrane region" description="Helical" evidence="2">
    <location>
        <begin position="16"/>
        <end position="36"/>
    </location>
</feature>
<feature type="transmembrane region" description="Helical" evidence="2">
    <location>
        <begin position="56"/>
        <end position="77"/>
    </location>
</feature>
<proteinExistence type="predicted"/>
<name>A0ABQ2YIB1_9GAMM</name>
<evidence type="ECO:0000313" key="4">
    <source>
        <dbReference type="Proteomes" id="UP000653056"/>
    </source>
</evidence>
<evidence type="ECO:0000256" key="2">
    <source>
        <dbReference type="SAM" id="Phobius"/>
    </source>
</evidence>
<keyword evidence="4" id="KW-1185">Reference proteome</keyword>
<evidence type="ECO:0000313" key="3">
    <source>
        <dbReference type="EMBL" id="GGX84595.1"/>
    </source>
</evidence>
<dbReference type="Proteomes" id="UP000653056">
    <property type="component" value="Unassembled WGS sequence"/>
</dbReference>
<keyword evidence="2" id="KW-0472">Membrane</keyword>
<gene>
    <name evidence="3" type="ORF">GCM10007160_09810</name>
</gene>
<comment type="caution">
    <text evidence="3">The sequence shown here is derived from an EMBL/GenBank/DDBJ whole genome shotgun (WGS) entry which is preliminary data.</text>
</comment>
<sequence>MRQFLFPRHPLSRRTLIFTHLVIQLSLLVAGIAWLAPRTPWLAETSWAGAWPELVLGGGTLLLAMAGARLLAELWLLPYHLANLRAGFAPGAVITRSFDRRPAVHDANDSWTSASRRHDAEDTVLGTARVTQPATPKRRQRQDEPTLDLAAGAVSEPPSRHEPRL</sequence>
<dbReference type="EMBL" id="BMXS01000003">
    <property type="protein sequence ID" value="GGX84595.1"/>
    <property type="molecule type" value="Genomic_DNA"/>
</dbReference>
<keyword evidence="2" id="KW-1133">Transmembrane helix</keyword>
<protein>
    <submittedName>
        <fullName evidence="3">Uncharacterized protein</fullName>
    </submittedName>
</protein>
<dbReference type="RefSeq" id="WP_189466769.1">
    <property type="nucleotide sequence ID" value="NZ_BMXS01000003.1"/>
</dbReference>
<evidence type="ECO:0000256" key="1">
    <source>
        <dbReference type="SAM" id="MobiDB-lite"/>
    </source>
</evidence>
<accession>A0ABQ2YIB1</accession>
<feature type="region of interest" description="Disordered" evidence="1">
    <location>
        <begin position="125"/>
        <end position="165"/>
    </location>
</feature>
<keyword evidence="2" id="KW-0812">Transmembrane</keyword>
<reference evidence="4" key="1">
    <citation type="journal article" date="2019" name="Int. J. Syst. Evol. Microbiol.">
        <title>The Global Catalogue of Microorganisms (GCM) 10K type strain sequencing project: providing services to taxonomists for standard genome sequencing and annotation.</title>
        <authorList>
            <consortium name="The Broad Institute Genomics Platform"/>
            <consortium name="The Broad Institute Genome Sequencing Center for Infectious Disease"/>
            <person name="Wu L."/>
            <person name="Ma J."/>
        </authorList>
    </citation>
    <scope>NUCLEOTIDE SEQUENCE [LARGE SCALE GENOMIC DNA]</scope>
    <source>
        <strain evidence="4">KCTC 22228</strain>
    </source>
</reference>
<organism evidence="3 4">
    <name type="scientific">Litchfieldella qijiaojingensis</name>
    <dbReference type="NCBI Taxonomy" id="980347"/>
    <lineage>
        <taxon>Bacteria</taxon>
        <taxon>Pseudomonadati</taxon>
        <taxon>Pseudomonadota</taxon>
        <taxon>Gammaproteobacteria</taxon>
        <taxon>Oceanospirillales</taxon>
        <taxon>Halomonadaceae</taxon>
        <taxon>Litchfieldella</taxon>
    </lineage>
</organism>